<feature type="compositionally biased region" description="Basic and acidic residues" evidence="1">
    <location>
        <begin position="47"/>
        <end position="64"/>
    </location>
</feature>
<proteinExistence type="predicted"/>
<evidence type="ECO:0000256" key="1">
    <source>
        <dbReference type="SAM" id="MobiDB-lite"/>
    </source>
</evidence>
<dbReference type="AlphaFoldDB" id="A0A6A6VDS0"/>
<reference evidence="2" key="1">
    <citation type="journal article" date="2020" name="Stud. Mycol.">
        <title>101 Dothideomycetes genomes: a test case for predicting lifestyles and emergence of pathogens.</title>
        <authorList>
            <person name="Haridas S."/>
            <person name="Albert R."/>
            <person name="Binder M."/>
            <person name="Bloem J."/>
            <person name="Labutti K."/>
            <person name="Salamov A."/>
            <person name="Andreopoulos B."/>
            <person name="Baker S."/>
            <person name="Barry K."/>
            <person name="Bills G."/>
            <person name="Bluhm B."/>
            <person name="Cannon C."/>
            <person name="Castanera R."/>
            <person name="Culley D."/>
            <person name="Daum C."/>
            <person name="Ezra D."/>
            <person name="Gonzalez J."/>
            <person name="Henrissat B."/>
            <person name="Kuo A."/>
            <person name="Liang C."/>
            <person name="Lipzen A."/>
            <person name="Lutzoni F."/>
            <person name="Magnuson J."/>
            <person name="Mondo S."/>
            <person name="Nolan M."/>
            <person name="Ohm R."/>
            <person name="Pangilinan J."/>
            <person name="Park H.-J."/>
            <person name="Ramirez L."/>
            <person name="Alfaro M."/>
            <person name="Sun H."/>
            <person name="Tritt A."/>
            <person name="Yoshinaga Y."/>
            <person name="Zwiers L.-H."/>
            <person name="Turgeon B."/>
            <person name="Goodwin S."/>
            <person name="Spatafora J."/>
            <person name="Crous P."/>
            <person name="Grigoriev I."/>
        </authorList>
    </citation>
    <scope>NUCLEOTIDE SEQUENCE</scope>
    <source>
        <strain evidence="2">CBS 119925</strain>
    </source>
</reference>
<keyword evidence="3" id="KW-1185">Reference proteome</keyword>
<sequence length="176" mass="20242">MLVLPHERATPPHPPRRQTSITGKWVKPWEVSRVRPKQAQKSPESVDVQKQDSEAENSNHEHAHSTAISESEVELHESFHSHPLLPHERRVFLNECPEGLFVGPLFRHERRLFVHECHVPFASHAVDEETTRDGYRSRSRSPCMLVNADVDVTSRPCTLRRENATLGYGFEGERMV</sequence>
<organism evidence="2 3">
    <name type="scientific">Sporormia fimetaria CBS 119925</name>
    <dbReference type="NCBI Taxonomy" id="1340428"/>
    <lineage>
        <taxon>Eukaryota</taxon>
        <taxon>Fungi</taxon>
        <taxon>Dikarya</taxon>
        <taxon>Ascomycota</taxon>
        <taxon>Pezizomycotina</taxon>
        <taxon>Dothideomycetes</taxon>
        <taxon>Pleosporomycetidae</taxon>
        <taxon>Pleosporales</taxon>
        <taxon>Sporormiaceae</taxon>
        <taxon>Sporormia</taxon>
    </lineage>
</organism>
<feature type="compositionally biased region" description="Basic and acidic residues" evidence="1">
    <location>
        <begin position="1"/>
        <end position="10"/>
    </location>
</feature>
<gene>
    <name evidence="2" type="ORF">M011DRAFT_336053</name>
</gene>
<feature type="region of interest" description="Disordered" evidence="1">
    <location>
        <begin position="1"/>
        <end position="75"/>
    </location>
</feature>
<dbReference type="Proteomes" id="UP000799440">
    <property type="component" value="Unassembled WGS sequence"/>
</dbReference>
<dbReference type="EMBL" id="MU006568">
    <property type="protein sequence ID" value="KAF2748728.1"/>
    <property type="molecule type" value="Genomic_DNA"/>
</dbReference>
<evidence type="ECO:0000313" key="3">
    <source>
        <dbReference type="Proteomes" id="UP000799440"/>
    </source>
</evidence>
<protein>
    <submittedName>
        <fullName evidence="2">Uncharacterized protein</fullName>
    </submittedName>
</protein>
<name>A0A6A6VDS0_9PLEO</name>
<accession>A0A6A6VDS0</accession>
<evidence type="ECO:0000313" key="2">
    <source>
        <dbReference type="EMBL" id="KAF2748728.1"/>
    </source>
</evidence>